<keyword evidence="2" id="KW-0732">Signal</keyword>
<comment type="caution">
    <text evidence="3">The sequence shown here is derived from an EMBL/GenBank/DDBJ whole genome shotgun (WGS) entry which is preliminary data.</text>
</comment>
<feature type="compositionally biased region" description="Low complexity" evidence="1">
    <location>
        <begin position="62"/>
        <end position="77"/>
    </location>
</feature>
<dbReference type="GeneID" id="43602338"/>
<feature type="signal peptide" evidence="2">
    <location>
        <begin position="1"/>
        <end position="20"/>
    </location>
</feature>
<evidence type="ECO:0000256" key="2">
    <source>
        <dbReference type="SAM" id="SignalP"/>
    </source>
</evidence>
<evidence type="ECO:0000313" key="3">
    <source>
        <dbReference type="EMBL" id="RDL32087.1"/>
    </source>
</evidence>
<gene>
    <name evidence="3" type="ORF">BP5553_09489</name>
</gene>
<dbReference type="EMBL" id="NPIC01000011">
    <property type="protein sequence ID" value="RDL32087.1"/>
    <property type="molecule type" value="Genomic_DNA"/>
</dbReference>
<dbReference type="Proteomes" id="UP000254866">
    <property type="component" value="Unassembled WGS sequence"/>
</dbReference>
<reference evidence="3 4" key="1">
    <citation type="journal article" date="2018" name="IMA Fungus">
        <title>IMA Genome-F 9: Draft genome sequence of Annulohypoxylon stygium, Aspergillus mulundensis, Berkeleyomyces basicola (syn. Thielaviopsis basicola), Ceratocystis smalleyi, two Cercospora beticola strains, Coleophoma cylindrospora, Fusarium fracticaudum, Phialophora cf. hyalina, and Morchella septimelata.</title>
        <authorList>
            <person name="Wingfield B.D."/>
            <person name="Bills G.F."/>
            <person name="Dong Y."/>
            <person name="Huang W."/>
            <person name="Nel W.J."/>
            <person name="Swalarsk-Parry B.S."/>
            <person name="Vaghefi N."/>
            <person name="Wilken P.M."/>
            <person name="An Z."/>
            <person name="de Beer Z.W."/>
            <person name="De Vos L."/>
            <person name="Chen L."/>
            <person name="Duong T.A."/>
            <person name="Gao Y."/>
            <person name="Hammerbacher A."/>
            <person name="Kikkert J.R."/>
            <person name="Li Y."/>
            <person name="Li H."/>
            <person name="Li K."/>
            <person name="Li Q."/>
            <person name="Liu X."/>
            <person name="Ma X."/>
            <person name="Naidoo K."/>
            <person name="Pethybridge S.J."/>
            <person name="Sun J."/>
            <person name="Steenkamp E.T."/>
            <person name="van der Nest M.A."/>
            <person name="van Wyk S."/>
            <person name="Wingfield M.J."/>
            <person name="Xiong C."/>
            <person name="Yue Q."/>
            <person name="Zhang X."/>
        </authorList>
    </citation>
    <scope>NUCLEOTIDE SEQUENCE [LARGE SCALE GENOMIC DNA]</scope>
    <source>
        <strain evidence="3 4">BP 5553</strain>
    </source>
</reference>
<feature type="region of interest" description="Disordered" evidence="1">
    <location>
        <begin position="59"/>
        <end position="88"/>
    </location>
</feature>
<dbReference type="OrthoDB" id="3557107at2759"/>
<keyword evidence="4" id="KW-1185">Reference proteome</keyword>
<evidence type="ECO:0000256" key="1">
    <source>
        <dbReference type="SAM" id="MobiDB-lite"/>
    </source>
</evidence>
<accession>A0A370TCW3</accession>
<dbReference type="AlphaFoldDB" id="A0A370TCW3"/>
<organism evidence="3 4">
    <name type="scientific">Venustampulla echinocandica</name>
    <dbReference type="NCBI Taxonomy" id="2656787"/>
    <lineage>
        <taxon>Eukaryota</taxon>
        <taxon>Fungi</taxon>
        <taxon>Dikarya</taxon>
        <taxon>Ascomycota</taxon>
        <taxon>Pezizomycotina</taxon>
        <taxon>Leotiomycetes</taxon>
        <taxon>Helotiales</taxon>
        <taxon>Pleuroascaceae</taxon>
        <taxon>Venustampulla</taxon>
    </lineage>
</organism>
<feature type="chain" id="PRO_5016563148" description="Apple domain-containing protein" evidence="2">
    <location>
        <begin position="21"/>
        <end position="187"/>
    </location>
</feature>
<sequence>MMFQTILVLALLAILPYATPSPLSDRPRSVGTMTRSIITSTITYPDLLAARHITTESLPVGTTTTTATTTSAASSTTETGPAPIPTKTNVKGCHVEGVPNAYMLSNTWGSSRASDVLLCQLKCMYISQCQSYSFRAPSTTREDNCVFYHMFITRGPQGVIPSRTSGIFFSDKYPGDGSNFCYGSREL</sequence>
<proteinExistence type="predicted"/>
<dbReference type="RefSeq" id="XP_031866019.1">
    <property type="nucleotide sequence ID" value="XM_032018112.1"/>
</dbReference>
<evidence type="ECO:0000313" key="4">
    <source>
        <dbReference type="Proteomes" id="UP000254866"/>
    </source>
</evidence>
<evidence type="ECO:0008006" key="5">
    <source>
        <dbReference type="Google" id="ProtNLM"/>
    </source>
</evidence>
<protein>
    <recommendedName>
        <fullName evidence="5">Apple domain-containing protein</fullName>
    </recommendedName>
</protein>
<name>A0A370TCW3_9HELO</name>